<dbReference type="InterPro" id="IPR036388">
    <property type="entry name" value="WH-like_DNA-bd_sf"/>
</dbReference>
<dbReference type="InterPro" id="IPR005471">
    <property type="entry name" value="Tscrpt_reg_IclR_N"/>
</dbReference>
<evidence type="ECO:0000259" key="5">
    <source>
        <dbReference type="PROSITE" id="PS51077"/>
    </source>
</evidence>
<dbReference type="SUPFAM" id="SSF46785">
    <property type="entry name" value="Winged helix' DNA-binding domain"/>
    <property type="match status" value="1"/>
</dbReference>
<dbReference type="Pfam" id="PF09339">
    <property type="entry name" value="HTH_IclR"/>
    <property type="match status" value="1"/>
</dbReference>
<evidence type="ECO:0000313" key="7">
    <source>
        <dbReference type="EMBL" id="MDN4612943.1"/>
    </source>
</evidence>
<keyword evidence="3" id="KW-0804">Transcription</keyword>
<dbReference type="InterPro" id="IPR036390">
    <property type="entry name" value="WH_DNA-bd_sf"/>
</dbReference>
<feature type="domain" description="IclR-ED" evidence="6">
    <location>
        <begin position="83"/>
        <end position="263"/>
    </location>
</feature>
<keyword evidence="8" id="KW-1185">Reference proteome</keyword>
<dbReference type="InterPro" id="IPR014757">
    <property type="entry name" value="Tscrpt_reg_IclR_C"/>
</dbReference>
<protein>
    <submittedName>
        <fullName evidence="7">IclR family transcriptional regulator</fullName>
    </submittedName>
</protein>
<gene>
    <name evidence="7" type="ORF">P5G50_00645</name>
</gene>
<accession>A0ABT8K7F2</accession>
<dbReference type="SMART" id="SM00346">
    <property type="entry name" value="HTH_ICLR"/>
    <property type="match status" value="1"/>
</dbReference>
<sequence length="268" mass="28651">MTTIEQTAAEDDPRRKGPDGLRALDRAMSILFLLASRPQGISLAEIARETGITLSTVHRMVGALRERRLVRETPNGMQALGPASLVLARGFLGGLDFRVEALPVMSELRERTGEAIHLGTLASPHIVFVDKLETVHAVRTASRIGGTAPAVLTSLGRAILAYSPQPVVDSVREATINLLGREIAADVLEAVLRDTRERGYAVDREENEPGVDCVGAPIFDDTGRVIAAISVSVPAERFDDQRMAVIGELVADAARRVSSAIGHQGPIG</sequence>
<keyword evidence="1" id="KW-0805">Transcription regulation</keyword>
<dbReference type="Gene3D" id="3.30.450.40">
    <property type="match status" value="1"/>
</dbReference>
<proteinExistence type="predicted"/>
<feature type="domain" description="HTH iclR-type" evidence="5">
    <location>
        <begin position="21"/>
        <end position="82"/>
    </location>
</feature>
<dbReference type="Proteomes" id="UP001174208">
    <property type="component" value="Unassembled WGS sequence"/>
</dbReference>
<dbReference type="SUPFAM" id="SSF55781">
    <property type="entry name" value="GAF domain-like"/>
    <property type="match status" value="1"/>
</dbReference>
<dbReference type="Gene3D" id="1.10.10.10">
    <property type="entry name" value="Winged helix-like DNA-binding domain superfamily/Winged helix DNA-binding domain"/>
    <property type="match status" value="1"/>
</dbReference>
<dbReference type="EMBL" id="JAROCF010000001">
    <property type="protein sequence ID" value="MDN4612943.1"/>
    <property type="molecule type" value="Genomic_DNA"/>
</dbReference>
<dbReference type="PANTHER" id="PTHR30136:SF24">
    <property type="entry name" value="HTH-TYPE TRANSCRIPTIONAL REPRESSOR ALLR"/>
    <property type="match status" value="1"/>
</dbReference>
<dbReference type="RefSeq" id="WP_301209761.1">
    <property type="nucleotide sequence ID" value="NZ_JAROCF010000001.1"/>
</dbReference>
<evidence type="ECO:0000259" key="6">
    <source>
        <dbReference type="PROSITE" id="PS51078"/>
    </source>
</evidence>
<evidence type="ECO:0000256" key="2">
    <source>
        <dbReference type="ARBA" id="ARBA00023125"/>
    </source>
</evidence>
<dbReference type="InterPro" id="IPR050707">
    <property type="entry name" value="HTH_MetabolicPath_Reg"/>
</dbReference>
<evidence type="ECO:0000313" key="8">
    <source>
        <dbReference type="Proteomes" id="UP001174208"/>
    </source>
</evidence>
<evidence type="ECO:0000256" key="1">
    <source>
        <dbReference type="ARBA" id="ARBA00023015"/>
    </source>
</evidence>
<organism evidence="7 8">
    <name type="scientific">Leifsonia williamsii</name>
    <dbReference type="NCBI Taxonomy" id="3035919"/>
    <lineage>
        <taxon>Bacteria</taxon>
        <taxon>Bacillati</taxon>
        <taxon>Actinomycetota</taxon>
        <taxon>Actinomycetes</taxon>
        <taxon>Micrococcales</taxon>
        <taxon>Microbacteriaceae</taxon>
        <taxon>Leifsonia</taxon>
    </lineage>
</organism>
<evidence type="ECO:0000256" key="4">
    <source>
        <dbReference type="SAM" id="MobiDB-lite"/>
    </source>
</evidence>
<dbReference type="PROSITE" id="PS51077">
    <property type="entry name" value="HTH_ICLR"/>
    <property type="match status" value="1"/>
</dbReference>
<evidence type="ECO:0000256" key="3">
    <source>
        <dbReference type="ARBA" id="ARBA00023163"/>
    </source>
</evidence>
<reference evidence="7" key="1">
    <citation type="submission" date="2023-06" db="EMBL/GenBank/DDBJ databases">
        <title>MT1 and MT2 Draft Genomes of Novel Species.</title>
        <authorList>
            <person name="Venkateswaran K."/>
        </authorList>
    </citation>
    <scope>NUCLEOTIDE SEQUENCE</scope>
    <source>
        <strain evidence="7">F6_8S_P_1B</strain>
    </source>
</reference>
<dbReference type="PROSITE" id="PS51078">
    <property type="entry name" value="ICLR_ED"/>
    <property type="match status" value="1"/>
</dbReference>
<dbReference type="InterPro" id="IPR029016">
    <property type="entry name" value="GAF-like_dom_sf"/>
</dbReference>
<feature type="compositionally biased region" description="Basic and acidic residues" evidence="4">
    <location>
        <begin position="11"/>
        <end position="20"/>
    </location>
</feature>
<feature type="region of interest" description="Disordered" evidence="4">
    <location>
        <begin position="1"/>
        <end position="20"/>
    </location>
</feature>
<keyword evidence="2" id="KW-0238">DNA-binding</keyword>
<name>A0ABT8K7F2_9MICO</name>
<dbReference type="Pfam" id="PF01614">
    <property type="entry name" value="IclR_C"/>
    <property type="match status" value="1"/>
</dbReference>
<comment type="caution">
    <text evidence="7">The sequence shown here is derived from an EMBL/GenBank/DDBJ whole genome shotgun (WGS) entry which is preliminary data.</text>
</comment>
<dbReference type="PANTHER" id="PTHR30136">
    <property type="entry name" value="HELIX-TURN-HELIX TRANSCRIPTIONAL REGULATOR, ICLR FAMILY"/>
    <property type="match status" value="1"/>
</dbReference>